<proteinExistence type="predicted"/>
<dbReference type="EMBL" id="JAEQNA010000008">
    <property type="protein sequence ID" value="MBL0422375.1"/>
    <property type="molecule type" value="Genomic_DNA"/>
</dbReference>
<dbReference type="InterPro" id="IPR026349">
    <property type="entry name" value="CHP04255"/>
</dbReference>
<dbReference type="AlphaFoldDB" id="A0A937D552"/>
<name>A0A937D552_9BURK</name>
<organism evidence="1 2">
    <name type="scientific">Ramlibacter aurantiacus</name>
    <dbReference type="NCBI Taxonomy" id="2801330"/>
    <lineage>
        <taxon>Bacteria</taxon>
        <taxon>Pseudomonadati</taxon>
        <taxon>Pseudomonadota</taxon>
        <taxon>Betaproteobacteria</taxon>
        <taxon>Burkholderiales</taxon>
        <taxon>Comamonadaceae</taxon>
        <taxon>Ramlibacter</taxon>
    </lineage>
</organism>
<dbReference type="NCBIfam" id="TIGR04255">
    <property type="entry name" value="sporadTIGR04255"/>
    <property type="match status" value="1"/>
</dbReference>
<evidence type="ECO:0000313" key="2">
    <source>
        <dbReference type="Proteomes" id="UP000613011"/>
    </source>
</evidence>
<evidence type="ECO:0000313" key="1">
    <source>
        <dbReference type="EMBL" id="MBL0422375.1"/>
    </source>
</evidence>
<protein>
    <submittedName>
        <fullName evidence="1">TIGR04255 family protein</fullName>
    </submittedName>
</protein>
<sequence length="241" mass="26447">MDEPPGNPGRFIRFTSKVPAATVLPGLFFSKLVGVGQIEPLPAAQLPEQMRALDPQLAFAPLSRIGWKEQFAILVGERSLVVGCRMPYPGWVAFKPAILEVLGVLKEAQIVTRVHRHSLKYIDLLNTGDDDAEALRRLNVSVRVGSHTIASENTALRSELKRGPFLQAVQVASRAVVQQEGVGTRTGALIDVDTLAIAELEPAEFFANLPSSLEDLHTANKQMFFECLTEYGLSLLEPKYD</sequence>
<accession>A0A937D552</accession>
<reference evidence="1" key="1">
    <citation type="submission" date="2021-01" db="EMBL/GenBank/DDBJ databases">
        <title>Ramlibacter sp. strain AW1 16S ribosomal RNA gene Genome sequencing and assembly.</title>
        <authorList>
            <person name="Kang M."/>
        </authorList>
    </citation>
    <scope>NUCLEOTIDE SEQUENCE</scope>
    <source>
        <strain evidence="1">AW1</strain>
    </source>
</reference>
<gene>
    <name evidence="1" type="ORF">JI739_18650</name>
</gene>
<comment type="caution">
    <text evidence="1">The sequence shown here is derived from an EMBL/GenBank/DDBJ whole genome shotgun (WGS) entry which is preliminary data.</text>
</comment>
<dbReference type="Proteomes" id="UP000613011">
    <property type="component" value="Unassembled WGS sequence"/>
</dbReference>
<keyword evidence="2" id="KW-1185">Reference proteome</keyword>